<protein>
    <submittedName>
        <fullName evidence="5">FAD-dependent oxidoreductase</fullName>
    </submittedName>
</protein>
<dbReference type="Gene3D" id="3.30.390.30">
    <property type="match status" value="1"/>
</dbReference>
<keyword evidence="1" id="KW-0285">Flavoprotein</keyword>
<reference evidence="6" key="1">
    <citation type="journal article" date="2019" name="Int. J. Syst. Evol. Microbiol.">
        <title>The Global Catalogue of Microorganisms (GCM) 10K type strain sequencing project: providing services to taxonomists for standard genome sequencing and annotation.</title>
        <authorList>
            <consortium name="The Broad Institute Genomics Platform"/>
            <consortium name="The Broad Institute Genome Sequencing Center for Infectious Disease"/>
            <person name="Wu L."/>
            <person name="Ma J."/>
        </authorList>
    </citation>
    <scope>NUCLEOTIDE SEQUENCE [LARGE SCALE GENOMIC DNA]</scope>
    <source>
        <strain evidence="6">NCAIM B.02333</strain>
    </source>
</reference>
<dbReference type="PANTHER" id="PTHR43014:SF2">
    <property type="entry name" value="MERCURIC REDUCTASE"/>
    <property type="match status" value="1"/>
</dbReference>
<name>A0ABV7WGX6_9MICO</name>
<evidence type="ECO:0000313" key="6">
    <source>
        <dbReference type="Proteomes" id="UP001595685"/>
    </source>
</evidence>
<keyword evidence="2" id="KW-0274">FAD</keyword>
<proteinExistence type="predicted"/>
<dbReference type="InterPro" id="IPR016156">
    <property type="entry name" value="FAD/NAD-linked_Rdtase_dimer_sf"/>
</dbReference>
<dbReference type="PRINTS" id="PR00368">
    <property type="entry name" value="FADPNR"/>
</dbReference>
<dbReference type="Gene3D" id="3.50.50.60">
    <property type="entry name" value="FAD/NAD(P)-binding domain"/>
    <property type="match status" value="2"/>
</dbReference>
<keyword evidence="6" id="KW-1185">Reference proteome</keyword>
<comment type="caution">
    <text evidence="5">The sequence shown here is derived from an EMBL/GenBank/DDBJ whole genome shotgun (WGS) entry which is preliminary data.</text>
</comment>
<dbReference type="SUPFAM" id="SSF55424">
    <property type="entry name" value="FAD/NAD-linked reductases, dimerisation (C-terminal) domain"/>
    <property type="match status" value="1"/>
</dbReference>
<dbReference type="Pfam" id="PF07992">
    <property type="entry name" value="Pyr_redox_2"/>
    <property type="match status" value="1"/>
</dbReference>
<dbReference type="Proteomes" id="UP001595685">
    <property type="component" value="Unassembled WGS sequence"/>
</dbReference>
<gene>
    <name evidence="5" type="ORF">ACFOLH_10045</name>
</gene>
<dbReference type="InterPro" id="IPR036188">
    <property type="entry name" value="FAD/NAD-bd_sf"/>
</dbReference>
<evidence type="ECO:0000259" key="4">
    <source>
        <dbReference type="Pfam" id="PF07992"/>
    </source>
</evidence>
<dbReference type="RefSeq" id="WP_376983793.1">
    <property type="nucleotide sequence ID" value="NZ_JBHRWW010000005.1"/>
</dbReference>
<feature type="domain" description="FAD/NAD(P)-binding" evidence="4">
    <location>
        <begin position="42"/>
        <end position="350"/>
    </location>
</feature>
<dbReference type="PANTHER" id="PTHR43014">
    <property type="entry name" value="MERCURIC REDUCTASE"/>
    <property type="match status" value="1"/>
</dbReference>
<sequence length="513" mass="50122">MSVDSPGIRRGEPPGSASGRNPAYPAPAHVAGVPGGADDLADVVVVGGGAAGLSAASALRAAGAAVTLVSEGPLGGDCTWHGCVPSKSLLEAAAAGLDAAGAVAHARAVVARVARAENEHALTAAGVRVVRARAVLYAGPVVVLDDGRVLRPRLGVVLATGSRPTAPAGAAPWEPAAAGGPLVRGTDGWLDGVEEHLARRPEHTSGPGPGPDVVVVGGGSTGVELAQALARLGAAAPHGRVRLVEQAAELLPGTPGAGPVLAAALRADGVDVVTGAGADALRQATATAGLVLLATGRRPALDVLGDGCGVATADGAVVVDAAMATTAPRVRAAGDLVSLAPTTHVAVATGRVAAAGLLDAAGAPGAAGQPPPPAPPPVVFDPSWVPRVVWTDPQVAAVGQVPGGPGSRAVRLPLSRNDRSPAAALPGRPDRARGGSATLWLDGGPGGGRVVGALVVGPQAGELVSEAALVGRLGLTVQEWVGGREGLGGVHASHPYPGWSWTWALLTDRALGR</sequence>
<organism evidence="5 6">
    <name type="scientific">Aquipuribacter hungaricus</name>
    <dbReference type="NCBI Taxonomy" id="545624"/>
    <lineage>
        <taxon>Bacteria</taxon>
        <taxon>Bacillati</taxon>
        <taxon>Actinomycetota</taxon>
        <taxon>Actinomycetes</taxon>
        <taxon>Micrococcales</taxon>
        <taxon>Intrasporangiaceae</taxon>
        <taxon>Aquipuribacter</taxon>
    </lineage>
</organism>
<evidence type="ECO:0000256" key="1">
    <source>
        <dbReference type="ARBA" id="ARBA00022630"/>
    </source>
</evidence>
<accession>A0ABV7WGX6</accession>
<evidence type="ECO:0000256" key="3">
    <source>
        <dbReference type="SAM" id="MobiDB-lite"/>
    </source>
</evidence>
<dbReference type="EMBL" id="JBHRWW010000005">
    <property type="protein sequence ID" value="MFC3688682.1"/>
    <property type="molecule type" value="Genomic_DNA"/>
</dbReference>
<dbReference type="InterPro" id="IPR023753">
    <property type="entry name" value="FAD/NAD-binding_dom"/>
</dbReference>
<feature type="region of interest" description="Disordered" evidence="3">
    <location>
        <begin position="400"/>
        <end position="434"/>
    </location>
</feature>
<dbReference type="PRINTS" id="PR00411">
    <property type="entry name" value="PNDRDTASEI"/>
</dbReference>
<evidence type="ECO:0000256" key="2">
    <source>
        <dbReference type="ARBA" id="ARBA00022827"/>
    </source>
</evidence>
<evidence type="ECO:0000313" key="5">
    <source>
        <dbReference type="EMBL" id="MFC3688682.1"/>
    </source>
</evidence>
<feature type="region of interest" description="Disordered" evidence="3">
    <location>
        <begin position="1"/>
        <end position="26"/>
    </location>
</feature>
<dbReference type="SUPFAM" id="SSF51905">
    <property type="entry name" value="FAD/NAD(P)-binding domain"/>
    <property type="match status" value="1"/>
</dbReference>